<comment type="caution">
    <text evidence="2">The sequence shown here is derived from an EMBL/GenBank/DDBJ whole genome shotgun (WGS) entry which is preliminary data.</text>
</comment>
<feature type="signal peptide" evidence="1">
    <location>
        <begin position="1"/>
        <end position="18"/>
    </location>
</feature>
<proteinExistence type="predicted"/>
<protein>
    <submittedName>
        <fullName evidence="2">Uncharacterized protein</fullName>
    </submittedName>
</protein>
<gene>
    <name evidence="2" type="ORF">MAM_00870</name>
</gene>
<reference evidence="2 3" key="1">
    <citation type="journal article" date="2014" name="Proc. Natl. Acad. Sci. U.S.A.">
        <title>Trajectory and genomic determinants of fungal-pathogen speciation and host adaptation.</title>
        <authorList>
            <person name="Hu X."/>
            <person name="Xiao G."/>
            <person name="Zheng P."/>
            <person name="Shang Y."/>
            <person name="Su Y."/>
            <person name="Zhang X."/>
            <person name="Liu X."/>
            <person name="Zhan S."/>
            <person name="St Leger R.J."/>
            <person name="Wang C."/>
        </authorList>
    </citation>
    <scope>NUCLEOTIDE SEQUENCE [LARGE SCALE GENOMIC DNA]</scope>
    <source>
        <strain evidence="2 3">ARSEF 1941</strain>
    </source>
</reference>
<accession>A0A0B2X662</accession>
<sequence length="121" mass="11322">MRFSVVSAVIASVGLVAAAPAREANMGGLNAICGFGFCNSGPGKGAADAAQGVGAEAFKAGDVLLNLLGDGLGSAASGNVLGAATGVGQNAATVVGQVPGDFTKIGTAAGAGVMPATTKTN</sequence>
<evidence type="ECO:0000256" key="1">
    <source>
        <dbReference type="SAM" id="SignalP"/>
    </source>
</evidence>
<keyword evidence="3" id="KW-1185">Reference proteome</keyword>
<dbReference type="HOGENOM" id="CLU_156710_0_0_1"/>
<dbReference type="Proteomes" id="UP000030816">
    <property type="component" value="Unassembled WGS sequence"/>
</dbReference>
<name>A0A0B2X662_METAS</name>
<evidence type="ECO:0000313" key="3">
    <source>
        <dbReference type="Proteomes" id="UP000030816"/>
    </source>
</evidence>
<feature type="chain" id="PRO_5002078976" evidence="1">
    <location>
        <begin position="19"/>
        <end position="121"/>
    </location>
</feature>
<organism evidence="2 3">
    <name type="scientific">Metarhizium album (strain ARSEF 1941)</name>
    <dbReference type="NCBI Taxonomy" id="1081103"/>
    <lineage>
        <taxon>Eukaryota</taxon>
        <taxon>Fungi</taxon>
        <taxon>Dikarya</taxon>
        <taxon>Ascomycota</taxon>
        <taxon>Pezizomycotina</taxon>
        <taxon>Sordariomycetes</taxon>
        <taxon>Hypocreomycetidae</taxon>
        <taxon>Hypocreales</taxon>
        <taxon>Clavicipitaceae</taxon>
        <taxon>Metarhizium</taxon>
    </lineage>
</organism>
<keyword evidence="1" id="KW-0732">Signal</keyword>
<dbReference type="EMBL" id="AZHE01000001">
    <property type="protein sequence ID" value="KHO01869.1"/>
    <property type="molecule type" value="Genomic_DNA"/>
</dbReference>
<dbReference type="GeneID" id="63735325"/>
<dbReference type="AlphaFoldDB" id="A0A0B2X662"/>
<evidence type="ECO:0000313" key="2">
    <source>
        <dbReference type="EMBL" id="KHO01869.1"/>
    </source>
</evidence>
<dbReference type="RefSeq" id="XP_040682934.1">
    <property type="nucleotide sequence ID" value="XM_040819669.1"/>
</dbReference>